<evidence type="ECO:0000256" key="5">
    <source>
        <dbReference type="SAM" id="SignalP"/>
    </source>
</evidence>
<evidence type="ECO:0000256" key="4">
    <source>
        <dbReference type="PIRSR" id="PIRSR000137-2"/>
    </source>
</evidence>
<evidence type="ECO:0000256" key="1">
    <source>
        <dbReference type="ARBA" id="ARBA00010790"/>
    </source>
</evidence>
<keyword evidence="4" id="KW-0285">Flavoprotein</keyword>
<dbReference type="InterPro" id="IPR000172">
    <property type="entry name" value="GMC_OxRdtase_N"/>
</dbReference>
<dbReference type="AlphaFoldDB" id="A0A093V2L0"/>
<dbReference type="PIRSF" id="PIRSF000137">
    <property type="entry name" value="Alcohol_oxidase"/>
    <property type="match status" value="1"/>
</dbReference>
<dbReference type="HOGENOM" id="CLU_002865_6_3_1"/>
<keyword evidence="2" id="KW-0325">Glycoprotein</keyword>
<evidence type="ECO:0000259" key="6">
    <source>
        <dbReference type="PROSITE" id="PS00624"/>
    </source>
</evidence>
<protein>
    <submittedName>
        <fullName evidence="7">Versicolorin B synthase</fullName>
    </submittedName>
</protein>
<gene>
    <name evidence="7" type="ORF">GQ26_0790030</name>
</gene>
<feature type="active site" description="Proton donor" evidence="3">
    <location>
        <position position="573"/>
    </location>
</feature>
<dbReference type="InterPro" id="IPR007867">
    <property type="entry name" value="GMC_OxRtase_C"/>
</dbReference>
<evidence type="ECO:0000256" key="2">
    <source>
        <dbReference type="ARBA" id="ARBA00023180"/>
    </source>
</evidence>
<dbReference type="Pfam" id="PF00732">
    <property type="entry name" value="GMC_oxred_N"/>
    <property type="match status" value="1"/>
</dbReference>
<dbReference type="GO" id="GO:0016614">
    <property type="term" value="F:oxidoreductase activity, acting on CH-OH group of donors"/>
    <property type="evidence" value="ECO:0007669"/>
    <property type="project" value="InterPro"/>
</dbReference>
<reference key="1">
    <citation type="journal article" date="2014" name="PLoS Genet.">
        <title>Signature Gene Expression Reveals Novel Clues to the Molecular Mechanisms of Dimorphic Transition in Penicillium marneffei.</title>
        <authorList>
            <person name="Yang E."/>
            <person name="Wang G."/>
            <person name="Cai J."/>
            <person name="Woo P.C."/>
            <person name="Lau S.K."/>
            <person name="Yuen K.-Y."/>
            <person name="Chow W.-N."/>
            <person name="Lin X."/>
        </authorList>
    </citation>
    <scope>NUCLEOTIDE SEQUENCE [LARGE SCALE GENOMIC DNA]</scope>
    <source>
        <strain>PM1</strain>
    </source>
</reference>
<keyword evidence="4" id="KW-0274">FAD</keyword>
<keyword evidence="5" id="KW-0732">Signal</keyword>
<dbReference type="GO" id="GO:0050660">
    <property type="term" value="F:flavin adenine dinucleotide binding"/>
    <property type="evidence" value="ECO:0007669"/>
    <property type="project" value="InterPro"/>
</dbReference>
<dbReference type="Pfam" id="PF05199">
    <property type="entry name" value="GMC_oxred_C"/>
    <property type="match status" value="1"/>
</dbReference>
<sequence>MPSINLGLTKLALVTAVVSTVAAQGPQHLNFFDYGQRGPLLASHLGPPAPNATFDYVIAGGGNAGLTIATRLAQTGASVAVIEAGGFYEVDNGNLSIVPGYATYFTGSDLDNYSPLVDWGFATTPQALLGNRRLHYARGKTLGGSSARNYMLYQRATVDSMQQWADEVDDQSYTWDAFLPYYQKSINYTPPDQTLYTNSSNEQDPNAFNATGGPLKVSFSNFVDPFGTWAQQAFIKANMSEIEGFDSGKLLGSAYATLTIDPSNAWRETSESSFLNYAFNAGLPLTVYKSSLAQKILFDSNKTAIGVQVSAAGFFGTPSINFTLTARKEVILSAGAFQSPQLLMISGIGPCAELAAFNIPCISNLTGVGQNMQDHPIFGIAHRVIVNTASASLNNATLSALSVQSYIRNAAGPLSIFGPGIYGWEKLPEPYRSQLSHQSRKVLDSTFPLDWPEIEWLPVAAYNGYNLNKQTADQCDGHNYATLNVALVAPLSRGTVKLQSNSMTHPPIIDPNWLADPTDLDLAIQSFKRQREIWSILADLGVADKTEAFPGSNYTTDSQIQQIIVESMTTVYHASATCKMGNNGDPMAVLDSDARVYGVQNLRVVDASSFPFLPPGHPQALVYALAEKVADLISTQSISSL</sequence>
<dbReference type="SUPFAM" id="SSF51905">
    <property type="entry name" value="FAD/NAD(P)-binding domain"/>
    <property type="match status" value="1"/>
</dbReference>
<feature type="active site" description="Proton acceptor" evidence="3">
    <location>
        <position position="617"/>
    </location>
</feature>
<reference evidence="7" key="2">
    <citation type="journal article" date="2014" name="PLoS Genet.">
        <title>Signature gene expression reveals novel clues to the molecular mechanisms of dimorphic transition in Penicillium marneffei.</title>
        <authorList>
            <person name="Yang E."/>
            <person name="Wang G."/>
            <person name="Cai J."/>
            <person name="Woo P.C."/>
            <person name="Lau S.K."/>
            <person name="Yuen K.-Y."/>
            <person name="Chow W.-N."/>
            <person name="Lin X."/>
        </authorList>
    </citation>
    <scope>NUCLEOTIDE SEQUENCE</scope>
    <source>
        <strain evidence="7">PM1</strain>
    </source>
</reference>
<dbReference type="InterPro" id="IPR036188">
    <property type="entry name" value="FAD/NAD-bd_sf"/>
</dbReference>
<evidence type="ECO:0000256" key="3">
    <source>
        <dbReference type="PIRSR" id="PIRSR000137-1"/>
    </source>
</evidence>
<evidence type="ECO:0000313" key="7">
    <source>
        <dbReference type="EMBL" id="KFX40966.1"/>
    </source>
</evidence>
<dbReference type="PROSITE" id="PS00624">
    <property type="entry name" value="GMC_OXRED_2"/>
    <property type="match status" value="1"/>
</dbReference>
<dbReference type="PANTHER" id="PTHR11552:SF138">
    <property type="entry name" value="DEHYDROGENASE PKFF-RELATED"/>
    <property type="match status" value="1"/>
</dbReference>
<comment type="cofactor">
    <cofactor evidence="4">
        <name>FAD</name>
        <dbReference type="ChEBI" id="CHEBI:57692"/>
    </cofactor>
</comment>
<dbReference type="SUPFAM" id="SSF54373">
    <property type="entry name" value="FAD-linked reductases, C-terminal domain"/>
    <property type="match status" value="1"/>
</dbReference>
<feature type="domain" description="Glucose-methanol-choline oxidoreductase N-terminal" evidence="6">
    <location>
        <begin position="335"/>
        <end position="349"/>
    </location>
</feature>
<feature type="chain" id="PRO_5001892187" evidence="5">
    <location>
        <begin position="24"/>
        <end position="641"/>
    </location>
</feature>
<dbReference type="InterPro" id="IPR012132">
    <property type="entry name" value="GMC_OxRdtase"/>
</dbReference>
<dbReference type="Gene3D" id="3.50.50.60">
    <property type="entry name" value="FAD/NAD(P)-binding domain"/>
    <property type="match status" value="1"/>
</dbReference>
<feature type="binding site" evidence="4">
    <location>
        <begin position="618"/>
        <end position="619"/>
    </location>
    <ligand>
        <name>FAD</name>
        <dbReference type="ChEBI" id="CHEBI:57692"/>
    </ligand>
</feature>
<proteinExistence type="inferred from homology"/>
<dbReference type="PANTHER" id="PTHR11552">
    <property type="entry name" value="GLUCOSE-METHANOL-CHOLINE GMC OXIDOREDUCTASE"/>
    <property type="match status" value="1"/>
</dbReference>
<feature type="signal peptide" evidence="5">
    <location>
        <begin position="1"/>
        <end position="23"/>
    </location>
</feature>
<dbReference type="Gene3D" id="3.30.560.10">
    <property type="entry name" value="Glucose Oxidase, domain 3"/>
    <property type="match status" value="1"/>
</dbReference>
<dbReference type="eggNOG" id="KOG1238">
    <property type="taxonomic scope" value="Eukaryota"/>
</dbReference>
<comment type="caution">
    <text evidence="7">The sequence shown here is derived from an EMBL/GenBank/DDBJ whole genome shotgun (WGS) entry which is preliminary data.</text>
</comment>
<dbReference type="EMBL" id="JPOX01000079">
    <property type="protein sequence ID" value="KFX40966.1"/>
    <property type="molecule type" value="Genomic_DNA"/>
</dbReference>
<accession>A0A093V2L0</accession>
<name>A0A093V2L0_TALMA</name>
<organism evidence="7">
    <name type="scientific">Talaromyces marneffei PM1</name>
    <dbReference type="NCBI Taxonomy" id="1077442"/>
    <lineage>
        <taxon>Eukaryota</taxon>
        <taxon>Fungi</taxon>
        <taxon>Dikarya</taxon>
        <taxon>Ascomycota</taxon>
        <taxon>Pezizomycotina</taxon>
        <taxon>Eurotiomycetes</taxon>
        <taxon>Eurotiomycetidae</taxon>
        <taxon>Eurotiales</taxon>
        <taxon>Trichocomaceae</taxon>
        <taxon>Talaromyces</taxon>
        <taxon>Talaromyces sect. Talaromyces</taxon>
    </lineage>
</organism>
<dbReference type="GO" id="GO:0044550">
    <property type="term" value="P:secondary metabolite biosynthetic process"/>
    <property type="evidence" value="ECO:0007669"/>
    <property type="project" value="TreeGrafter"/>
</dbReference>
<comment type="similarity">
    <text evidence="1">Belongs to the GMC oxidoreductase family.</text>
</comment>